<sequence>MSERKNRKLLEVAHSLILDMSVPHHLWRHTVLSIAYLINSTPSQVLDFKTPRDVFGDHVYKVFGYVTYVHVYSHQRSKLDSYALRCVIIGYSSTYKGYKCYHPPTQKVHVTLDTTFYEEVPYYVSDSSPIHWEQNSELESLGLKDLGLNY</sequence>
<gene>
    <name evidence="2" type="ORF">L3X38_027107</name>
</gene>
<name>A0AAD4YZZ2_PRUDU</name>
<dbReference type="PANTHER" id="PTHR42648">
    <property type="entry name" value="TRANSPOSASE, PUTATIVE-RELATED"/>
    <property type="match status" value="1"/>
</dbReference>
<organism evidence="2 3">
    <name type="scientific">Prunus dulcis</name>
    <name type="common">Almond</name>
    <name type="synonym">Amygdalus dulcis</name>
    <dbReference type="NCBI Taxonomy" id="3755"/>
    <lineage>
        <taxon>Eukaryota</taxon>
        <taxon>Viridiplantae</taxon>
        <taxon>Streptophyta</taxon>
        <taxon>Embryophyta</taxon>
        <taxon>Tracheophyta</taxon>
        <taxon>Spermatophyta</taxon>
        <taxon>Magnoliopsida</taxon>
        <taxon>eudicotyledons</taxon>
        <taxon>Gunneridae</taxon>
        <taxon>Pentapetalae</taxon>
        <taxon>rosids</taxon>
        <taxon>fabids</taxon>
        <taxon>Rosales</taxon>
        <taxon>Rosaceae</taxon>
        <taxon>Amygdaloideae</taxon>
        <taxon>Amygdaleae</taxon>
        <taxon>Prunus</taxon>
    </lineage>
</organism>
<dbReference type="PANTHER" id="PTHR42648:SF22">
    <property type="entry name" value="REVERSE TRANSCRIPTASE TY1_COPIA-TYPE DOMAIN-CONTAINING PROTEIN"/>
    <property type="match status" value="1"/>
</dbReference>
<evidence type="ECO:0000313" key="3">
    <source>
        <dbReference type="Proteomes" id="UP001054821"/>
    </source>
</evidence>
<reference evidence="2 3" key="1">
    <citation type="journal article" date="2022" name="G3 (Bethesda)">
        <title>Whole-genome sequence and methylome profiling of the almond [Prunus dulcis (Mill.) D.A. Webb] cultivar 'Nonpareil'.</title>
        <authorList>
            <person name="D'Amico-Willman K.M."/>
            <person name="Ouma W.Z."/>
            <person name="Meulia T."/>
            <person name="Sideli G.M."/>
            <person name="Gradziel T.M."/>
            <person name="Fresnedo-Ramirez J."/>
        </authorList>
    </citation>
    <scope>NUCLEOTIDE SEQUENCE [LARGE SCALE GENOMIC DNA]</scope>
    <source>
        <strain evidence="2">Clone GOH B32 T37-40</strain>
    </source>
</reference>
<dbReference type="InterPro" id="IPR039537">
    <property type="entry name" value="Retrotran_Ty1/copia-like"/>
</dbReference>
<dbReference type="Proteomes" id="UP001054821">
    <property type="component" value="Chromosome 5"/>
</dbReference>
<evidence type="ECO:0000313" key="2">
    <source>
        <dbReference type="EMBL" id="KAI5327711.1"/>
    </source>
</evidence>
<protein>
    <recommendedName>
        <fullName evidence="1">Retroviral polymerase SH3-like domain-containing protein</fullName>
    </recommendedName>
</protein>
<keyword evidence="3" id="KW-1185">Reference proteome</keyword>
<evidence type="ECO:0000259" key="1">
    <source>
        <dbReference type="Pfam" id="PF25597"/>
    </source>
</evidence>
<dbReference type="EMBL" id="JAJFAZ020000005">
    <property type="protein sequence ID" value="KAI5327711.1"/>
    <property type="molecule type" value="Genomic_DNA"/>
</dbReference>
<feature type="domain" description="Retroviral polymerase SH3-like" evidence="1">
    <location>
        <begin position="67"/>
        <end position="125"/>
    </location>
</feature>
<proteinExistence type="predicted"/>
<dbReference type="InterPro" id="IPR012337">
    <property type="entry name" value="RNaseH-like_sf"/>
</dbReference>
<comment type="caution">
    <text evidence="2">The sequence shown here is derived from an EMBL/GenBank/DDBJ whole genome shotgun (WGS) entry which is preliminary data.</text>
</comment>
<dbReference type="Pfam" id="PF25597">
    <property type="entry name" value="SH3_retrovirus"/>
    <property type="match status" value="1"/>
</dbReference>
<dbReference type="SUPFAM" id="SSF53098">
    <property type="entry name" value="Ribonuclease H-like"/>
    <property type="match status" value="1"/>
</dbReference>
<accession>A0AAD4YZZ2</accession>
<dbReference type="InterPro" id="IPR057670">
    <property type="entry name" value="SH3_retrovirus"/>
</dbReference>
<dbReference type="AlphaFoldDB" id="A0AAD4YZZ2"/>